<sequence length="66" mass="7531">MNRMFGINGILGMLILVVVLLSVVAFLGFRAWETQVAQVNNPYRLETPNQIQTESTQNAQYYQLVK</sequence>
<reference evidence="3" key="1">
    <citation type="submission" date="2016-07" db="EMBL/GenBank/DDBJ databases">
        <authorList>
            <person name="Florea S."/>
            <person name="Webb J.S."/>
            <person name="Jaromczyk J."/>
            <person name="Schardl C.L."/>
        </authorList>
    </citation>
    <scope>NUCLEOTIDE SEQUENCE [LARGE SCALE GENOMIC DNA]</scope>
    <source>
        <strain evidence="3">MIT 01-6242</strain>
    </source>
</reference>
<dbReference type="EMBL" id="CP016503">
    <property type="protein sequence ID" value="ANV98104.1"/>
    <property type="molecule type" value="Genomic_DNA"/>
</dbReference>
<dbReference type="Pfam" id="PF13179">
    <property type="entry name" value="DUF4006"/>
    <property type="match status" value="1"/>
</dbReference>
<evidence type="ECO:0000313" key="2">
    <source>
        <dbReference type="EMBL" id="ANV98104.1"/>
    </source>
</evidence>
<accession>A0A1B1U5N1</accession>
<evidence type="ECO:0000313" key="3">
    <source>
        <dbReference type="Proteomes" id="UP000092884"/>
    </source>
</evidence>
<name>A0A1B1U5N1_9HELI</name>
<keyword evidence="1" id="KW-1133">Transmembrane helix</keyword>
<feature type="transmembrane region" description="Helical" evidence="1">
    <location>
        <begin position="6"/>
        <end position="29"/>
    </location>
</feature>
<dbReference type="KEGG" id="het:BBW65_04495"/>
<evidence type="ECO:0008006" key="4">
    <source>
        <dbReference type="Google" id="ProtNLM"/>
    </source>
</evidence>
<dbReference type="AlphaFoldDB" id="A0A1B1U5N1"/>
<keyword evidence="1" id="KW-0812">Transmembrane</keyword>
<dbReference type="STRING" id="222136.BBW65_04495"/>
<evidence type="ECO:0000256" key="1">
    <source>
        <dbReference type="SAM" id="Phobius"/>
    </source>
</evidence>
<keyword evidence="1" id="KW-0472">Membrane</keyword>
<proteinExistence type="predicted"/>
<organism evidence="2 3">
    <name type="scientific">Helicobacter enhydrae</name>
    <dbReference type="NCBI Taxonomy" id="222136"/>
    <lineage>
        <taxon>Bacteria</taxon>
        <taxon>Pseudomonadati</taxon>
        <taxon>Campylobacterota</taxon>
        <taxon>Epsilonproteobacteria</taxon>
        <taxon>Campylobacterales</taxon>
        <taxon>Helicobacteraceae</taxon>
        <taxon>Helicobacter</taxon>
    </lineage>
</organism>
<dbReference type="OrthoDB" id="5329791at2"/>
<dbReference type="RefSeq" id="WP_066340329.1">
    <property type="nucleotide sequence ID" value="NZ_CP016503.1"/>
</dbReference>
<gene>
    <name evidence="2" type="ORF">BBW65_04495</name>
</gene>
<protein>
    <recommendedName>
        <fullName evidence="4">DUF4006 domain-containing protein</fullName>
    </recommendedName>
</protein>
<keyword evidence="3" id="KW-1185">Reference proteome</keyword>
<dbReference type="Proteomes" id="UP000092884">
    <property type="component" value="Chromosome"/>
</dbReference>
<dbReference type="InterPro" id="IPR025065">
    <property type="entry name" value="DUF4006"/>
</dbReference>